<dbReference type="InterPro" id="IPR014759">
    <property type="entry name" value="Helicase_SF3_ssRNA_vir"/>
</dbReference>
<evidence type="ECO:0000259" key="20">
    <source>
        <dbReference type="PROSITE" id="PS51218"/>
    </source>
</evidence>
<proteinExistence type="predicted"/>
<dbReference type="GO" id="GO:0005198">
    <property type="term" value="F:structural molecule activity"/>
    <property type="evidence" value="ECO:0007669"/>
    <property type="project" value="InterPro"/>
</dbReference>
<name>A0AAU7SRN7_9VIRU</name>
<evidence type="ECO:0000256" key="11">
    <source>
        <dbReference type="ARBA" id="ARBA00022801"/>
    </source>
</evidence>
<evidence type="ECO:0000256" key="4">
    <source>
        <dbReference type="ARBA" id="ARBA00022520"/>
    </source>
</evidence>
<dbReference type="SUPFAM" id="SSF52540">
    <property type="entry name" value="P-loop containing nucleoside triphosphate hydrolases"/>
    <property type="match status" value="1"/>
</dbReference>
<dbReference type="InterPro" id="IPR007053">
    <property type="entry name" value="LRAT_dom"/>
</dbReference>
<dbReference type="Gene3D" id="3.30.70.270">
    <property type="match status" value="2"/>
</dbReference>
<evidence type="ECO:0000256" key="3">
    <source>
        <dbReference type="ARBA" id="ARBA00020107"/>
    </source>
</evidence>
<evidence type="ECO:0000256" key="1">
    <source>
        <dbReference type="ARBA" id="ARBA00004192"/>
    </source>
</evidence>
<feature type="region of interest" description="Disordered" evidence="18">
    <location>
        <begin position="72"/>
        <end position="92"/>
    </location>
</feature>
<dbReference type="InterPro" id="IPR009003">
    <property type="entry name" value="Peptidase_S1_PA"/>
</dbReference>
<accession>A0AAU7SRN7</accession>
<evidence type="ECO:0000259" key="19">
    <source>
        <dbReference type="PROSITE" id="PS50507"/>
    </source>
</evidence>
<keyword evidence="10" id="KW-0547">Nucleotide-binding</keyword>
<dbReference type="Gene3D" id="2.60.120.20">
    <property type="match status" value="4"/>
</dbReference>
<evidence type="ECO:0000256" key="8">
    <source>
        <dbReference type="ARBA" id="ARBA00022679"/>
    </source>
</evidence>
<evidence type="ECO:0000256" key="2">
    <source>
        <dbReference type="ARBA" id="ARBA00004328"/>
    </source>
</evidence>
<keyword evidence="7" id="KW-0645">Protease</keyword>
<keyword evidence="4" id="KW-0191">Covalent protein-RNA linkage</keyword>
<dbReference type="InterPro" id="IPR033703">
    <property type="entry name" value="Rhv-like"/>
</dbReference>
<evidence type="ECO:0000256" key="15">
    <source>
        <dbReference type="ARBA" id="ARBA00022844"/>
    </source>
</evidence>
<dbReference type="GO" id="GO:0008234">
    <property type="term" value="F:cysteine-type peptidase activity"/>
    <property type="evidence" value="ECO:0007669"/>
    <property type="project" value="UniProtKB-KW"/>
</dbReference>
<dbReference type="InterPro" id="IPR029053">
    <property type="entry name" value="Viral_coat"/>
</dbReference>
<dbReference type="GO" id="GO:0003968">
    <property type="term" value="F:RNA-directed RNA polymerase activity"/>
    <property type="evidence" value="ECO:0007669"/>
    <property type="project" value="InterPro"/>
</dbReference>
<reference evidence="22" key="2">
    <citation type="submission" date="2024-03" db="EMBL/GenBank/DDBJ databases">
        <authorList>
            <person name="Mahar J.E."/>
            <person name="Wille M."/>
            <person name="Harvey E."/>
            <person name="Moritz C.C."/>
            <person name="Holmes E.C."/>
        </authorList>
    </citation>
    <scope>NUCLEOTIDE SEQUENCE</scope>
    <source>
        <strain evidence="22">Hbin-A_89315</strain>
    </source>
</reference>
<evidence type="ECO:0000313" key="22">
    <source>
        <dbReference type="EMBL" id="XBU06235.1"/>
    </source>
</evidence>
<dbReference type="PRINTS" id="PR00918">
    <property type="entry name" value="CALICVIRUSNS"/>
</dbReference>
<keyword evidence="12" id="KW-0347">Helicase</keyword>
<dbReference type="GO" id="GO:0006508">
    <property type="term" value="P:proteolysis"/>
    <property type="evidence" value="ECO:0007669"/>
    <property type="project" value="UniProtKB-KW"/>
</dbReference>
<dbReference type="GO" id="GO:0030430">
    <property type="term" value="C:host cell cytoplasm"/>
    <property type="evidence" value="ECO:0007669"/>
    <property type="project" value="UniProtKB-SubCell"/>
</dbReference>
<keyword evidence="5" id="KW-0597">Phosphoprotein</keyword>
<dbReference type="EMBL" id="PP711186">
    <property type="protein sequence ID" value="XBU06235.1"/>
    <property type="molecule type" value="Genomic_RNA"/>
</dbReference>
<keyword evidence="14" id="KW-0067">ATP-binding</keyword>
<keyword evidence="6" id="KW-0167">Capsid protein</keyword>
<evidence type="ECO:0000256" key="9">
    <source>
        <dbReference type="ARBA" id="ARBA00022695"/>
    </source>
</evidence>
<feature type="domain" description="SF3 helicase" evidence="20">
    <location>
        <begin position="1341"/>
        <end position="1504"/>
    </location>
</feature>
<evidence type="ECO:0000256" key="18">
    <source>
        <dbReference type="SAM" id="MobiDB-lite"/>
    </source>
</evidence>
<keyword evidence="16" id="KW-0693">Viral RNA replication</keyword>
<evidence type="ECO:0000256" key="17">
    <source>
        <dbReference type="ARBA" id="ARBA00023200"/>
    </source>
</evidence>
<dbReference type="InterPro" id="IPR043128">
    <property type="entry name" value="Rev_trsase/Diguanyl_cyclase"/>
</dbReference>
<keyword evidence="13" id="KW-0788">Thiol protease</keyword>
<dbReference type="PROSITE" id="PS51934">
    <property type="entry name" value="LRAT"/>
    <property type="match status" value="1"/>
</dbReference>
<dbReference type="GO" id="GO:0005524">
    <property type="term" value="F:ATP binding"/>
    <property type="evidence" value="ECO:0007669"/>
    <property type="project" value="UniProtKB-KW"/>
</dbReference>
<dbReference type="SUPFAM" id="SSF88633">
    <property type="entry name" value="Positive stranded ssRNA viruses"/>
    <property type="match status" value="3"/>
</dbReference>
<dbReference type="SUPFAM" id="SSF50494">
    <property type="entry name" value="Trypsin-like serine proteases"/>
    <property type="match status" value="1"/>
</dbReference>
<feature type="domain" description="LRAT" evidence="21">
    <location>
        <begin position="954"/>
        <end position="1048"/>
    </location>
</feature>
<dbReference type="GO" id="GO:0003723">
    <property type="term" value="F:RNA binding"/>
    <property type="evidence" value="ECO:0007669"/>
    <property type="project" value="InterPro"/>
</dbReference>
<evidence type="ECO:0000256" key="6">
    <source>
        <dbReference type="ARBA" id="ARBA00022561"/>
    </source>
</evidence>
<dbReference type="CDD" id="cd00205">
    <property type="entry name" value="rhv_like"/>
    <property type="match status" value="2"/>
</dbReference>
<evidence type="ECO:0000256" key="7">
    <source>
        <dbReference type="ARBA" id="ARBA00022670"/>
    </source>
</evidence>
<dbReference type="InterPro" id="IPR004004">
    <property type="entry name" value="Helic/Pol/Pept_Calicivir-typ"/>
</dbReference>
<keyword evidence="8" id="KW-0808">Transferase</keyword>
<organism evidence="22">
    <name type="scientific">Beeslyvirus sp</name>
    <dbReference type="NCBI Taxonomy" id="3163421"/>
    <lineage>
        <taxon>Viruses</taxon>
        <taxon>Riboviria</taxon>
    </lineage>
</organism>
<dbReference type="Pfam" id="PF00680">
    <property type="entry name" value="RdRP_1"/>
    <property type="match status" value="1"/>
</dbReference>
<sequence>MLRIIVLNMASKIFSTLLGDDFGIPHSDFGNLGTGFLQDPDKEAPLGESDRVTSTGAGSSVLVDQSAVVPRVTPGQQDKKPADPSTNEPPVKSKILTDHFFRLGYKYWAPDDKSIHQGRKATMLFQLPVPQCFFQQIDTERQCFAPFALLQYYRYLRTGFEFVLQVNAQPFTEGQLLMYFEPTFSDGLLEADNVPPTFWKSLLTTFNFPHGFVNLFSNNSVRLSVPFTFFENAFDTMPFLDSGKHYNRCLGWLNVMVLNPLRTVKNASSDKVAVTLFGRMADAEFTGLRPWHTLNHWIASVKQNERSNDGLNIQPGQASMHMSNFEHTVKTHTLALEQQPMKLDTSSFGFAPTGDLIEFLKIPSLTTWTQWSDVWESGQLLFELPVTPRLELYAYPNFQTDLEVKQNVFTTNLSALSHLYAAWRGSINFHFQVVMSNFHRGRFAAFFVPGATFGDELPSLCKLQSSRFAVFDLGVESTFTFTVPFMDSRPYVNTSTYGRCDAPDPGVHTNSGAVFFHDAFTLVNCTGMLYVLVINKLQTTESVAKSIDINVYTSAGEDFQFFFPVEVDFVVEAKAPVLKNASDSEDSGQDDKKLAKVPDLAEKLRTEKSKKFDKVKKVNVSSFMPKPTPVAKPDARTNSKPKAAKVSEKPSVKVAKADTKVKSDVLAPQVEGTVGSIEDAQTGELGSTKDPTVIIAKDVLLKSSHTDVRKFLGRAHFYTNHQFTIDGGSGSRGDTQKRNLGKYMLRLTVPETGTLATLFSMHTFWRGPVTLHITAVRMQVPMNFYIAVLPPGVTCPNSTSQVVSAGATLWDGTVSSSVTLEVPFYVQTNGLLTTRSFLGLPESSPRSPTYLGNLMIYPVKFLDQDVSFDISLSFHHEFGLITKRPTPIMEVVLSQHPQHRVDVKRQARSVTDRAFDEPIEDGVEPWIKKSEIVSTVGVPKALEVSEDVNSEVKLVKRSRGLYDHYGIASGDRIYSMGGSPVKAVMTGHSTFESEKDDGNWKVLAEKSDPEMDEHLAGIEGEEFKYSLLNQNCEHMARFLYEGDSYSSQARSVKTVGAIAGGLAIGGAVCAGKIYHDHRREQSAMKEVFDKLKKFEKTADEVDDLVKKLNSYLDHAPSPGQISDLCKSVSMDLKSSMFQKIIGFVMKFSGYFVILLSNLNISSFIGVLLCLVGDVFGSVSNHVFSRTIDNIRKNLIMGKPQDDSLIEVAAGVTEALVEAPSGTICRKEVASCVKDFNSVMLAWKNVEWLFKRLYRLFQVCFEVICKKINLPCASLFSMYKDAFVDWTTDCQWCIDHEDIIKDDAEAKLKLKQVVMAGEQFLKFKFFWEKDDSKSAMLRWYWVQVKSLEIKLETHEPVSRPEPVVILLEGAPGQGKSLLSTYMAQDLCLLAKKNQDAEIYNKPPNAEFFDGYHGQYVHLIDDIGQDTEDQDWKDFTMLVSTCTFRPNMASLEDKGQPYSSKVVIMSTNFSDCSPTTVRSKDAIKRRIWKKIHVSAAKDYKVCGVLDMGRAVKTGALYSGECFELREDNYLGKLITLEDLVKMAHLEVQRRDFLHLTALEQRKKFQEDKYKEVDEKINHDTGQGLFDVEYTAKFGMTRIIKREENVNPYFENPVKKNSAWYELRKRIEERISKMSSMPVWLKCSLIAGSIFSIVGLGFAISTNRKLDKIKQEPEKEGPYTNTVAPTVTTKPAVKMDVKLVKEGANVETLEKVSRNMVKLKFVNQAGDERTMRGLFLGNDVVAYPQHLLERDSGTLFVEELNGVVLMDVVDGKPAGRFSYSINGQNVDVCVHHVPGLKNHKKKISSSFATLAELEQLPRRGALLHLKDDKVYCLQACKLEMCGDIHAEGDILSPRGVRYMCTTAKGFCGQPLAASYPSGFRVVSLHVAGSVGFYGYGIPIWKEIVDELIKTCSPQKEFAPGVQVVGRLEKPIYTPCKTKLSKTGIVASVRAPALMTDDAIIPSFSKYKKKRTGRVPGPEVTEYLENLYSEILGDADTLTYHEAIYGDGVGLAPLDHGSSAGYPYLLENKRKTDLYEDPAFQEAVFNTVEGEEPVLFTTFYKDELRPVEKVEQGKTRLIDASPAHFAVAFRMAYGHFVSRMHQNHGVKIHSMVGCDPEKDWTDLYWDLAGVGDYGLDLDYSGFDSSISKSMLEWAAHLIMRVTGIHKPGLFDYIINPKRVFKKWVYETDGGLPSGCPCTSILDTIINTGVILEACHLADPEVGLHNLWKMNRFVCYGDDVLLCSSVDSKLTAEHLVEVAEEFGMTMTSSHKDQAPGFVQLHGTQFLKRTFSFDDKNPLLIHPVIEENVIQDLFAWKRRGASLQDNLNQALQFAYHHGYDTYKKWFDLARVHASASELVTWEYLDRRWRSLFE</sequence>
<evidence type="ECO:0000256" key="14">
    <source>
        <dbReference type="ARBA" id="ARBA00022840"/>
    </source>
</evidence>
<dbReference type="InterPro" id="IPR007094">
    <property type="entry name" value="RNA-dir_pol_PSvirus"/>
</dbReference>
<dbReference type="Pfam" id="PF00910">
    <property type="entry name" value="RNA_helicase"/>
    <property type="match status" value="1"/>
</dbReference>
<dbReference type="InterPro" id="IPR001205">
    <property type="entry name" value="RNA-dir_pol_C"/>
</dbReference>
<evidence type="ECO:0000256" key="10">
    <source>
        <dbReference type="ARBA" id="ARBA00022741"/>
    </source>
</evidence>
<keyword evidence="17" id="KW-1035">Host cytoplasm</keyword>
<dbReference type="InterPro" id="IPR001676">
    <property type="entry name" value="Picornavirus_capsid"/>
</dbReference>
<reference evidence="22" key="1">
    <citation type="journal article" date="2024" name="Virus Evol.">
        <title>The diverse liver viromes of Australian geckos and skinks are dominated by hepaciviruses and picornaviruses and reflect host taxonomy and habitat.</title>
        <authorList>
            <person name="Mahar J.E."/>
            <person name="Wille M."/>
            <person name="Harvey E."/>
            <person name="Moritz C.C."/>
            <person name="Holmes E.C."/>
        </authorList>
    </citation>
    <scope>NUCLEOTIDE SEQUENCE</scope>
    <source>
        <strain evidence="22">Hbin-A_89315</strain>
    </source>
</reference>
<dbReference type="SUPFAM" id="SSF56672">
    <property type="entry name" value="DNA/RNA polymerases"/>
    <property type="match status" value="1"/>
</dbReference>
<feature type="region of interest" description="Disordered" evidence="18">
    <location>
        <begin position="623"/>
        <end position="651"/>
    </location>
</feature>
<keyword evidence="11" id="KW-0378">Hydrolase</keyword>
<dbReference type="InterPro" id="IPR043502">
    <property type="entry name" value="DNA/RNA_pol_sf"/>
</dbReference>
<dbReference type="Gene3D" id="1.20.960.20">
    <property type="match status" value="1"/>
</dbReference>
<dbReference type="GO" id="GO:0019028">
    <property type="term" value="C:viral capsid"/>
    <property type="evidence" value="ECO:0007669"/>
    <property type="project" value="UniProtKB-KW"/>
</dbReference>
<feature type="domain" description="RdRp catalytic" evidence="19">
    <location>
        <begin position="2128"/>
        <end position="2247"/>
    </location>
</feature>
<feature type="region of interest" description="Disordered" evidence="18">
    <location>
        <begin position="35"/>
        <end position="57"/>
    </location>
</feature>
<evidence type="ECO:0000256" key="16">
    <source>
        <dbReference type="ARBA" id="ARBA00022953"/>
    </source>
</evidence>
<dbReference type="Pfam" id="PF00073">
    <property type="entry name" value="Rhv"/>
    <property type="match status" value="3"/>
</dbReference>
<keyword evidence="15" id="KW-0946">Virion</keyword>
<dbReference type="GO" id="GO:0039694">
    <property type="term" value="P:viral RNA genome replication"/>
    <property type="evidence" value="ECO:0007669"/>
    <property type="project" value="InterPro"/>
</dbReference>
<dbReference type="InterPro" id="IPR027417">
    <property type="entry name" value="P-loop_NTPase"/>
</dbReference>
<keyword evidence="9" id="KW-0548">Nucleotidyltransferase</keyword>
<dbReference type="InterPro" id="IPR000605">
    <property type="entry name" value="Helicase_SF3_ssDNA/RNA_vir"/>
</dbReference>
<evidence type="ECO:0000259" key="21">
    <source>
        <dbReference type="PROSITE" id="PS51934"/>
    </source>
</evidence>
<evidence type="ECO:0000256" key="13">
    <source>
        <dbReference type="ARBA" id="ARBA00022807"/>
    </source>
</evidence>
<dbReference type="PROSITE" id="PS50507">
    <property type="entry name" value="RDRP_SSRNA_POS"/>
    <property type="match status" value="1"/>
</dbReference>
<evidence type="ECO:0000256" key="12">
    <source>
        <dbReference type="ARBA" id="ARBA00022806"/>
    </source>
</evidence>
<dbReference type="GO" id="GO:0003724">
    <property type="term" value="F:RNA helicase activity"/>
    <property type="evidence" value="ECO:0007669"/>
    <property type="project" value="InterPro"/>
</dbReference>
<evidence type="ECO:0000256" key="5">
    <source>
        <dbReference type="ARBA" id="ARBA00022553"/>
    </source>
</evidence>
<dbReference type="GO" id="GO:0006351">
    <property type="term" value="P:DNA-templated transcription"/>
    <property type="evidence" value="ECO:0007669"/>
    <property type="project" value="InterPro"/>
</dbReference>
<comment type="subcellular location">
    <subcellularLocation>
        <location evidence="1">Host cytoplasm</location>
    </subcellularLocation>
    <subcellularLocation>
        <location evidence="2">Virion</location>
    </subcellularLocation>
</comment>
<dbReference type="PROSITE" id="PS51218">
    <property type="entry name" value="SF3_HELICASE_2"/>
    <property type="match status" value="1"/>
</dbReference>
<feature type="compositionally biased region" description="Basic and acidic residues" evidence="18">
    <location>
        <begin position="39"/>
        <end position="51"/>
    </location>
</feature>
<protein>
    <recommendedName>
        <fullName evidence="3">Genome polyprotein</fullName>
    </recommendedName>
</protein>